<name>A0A915AT60_PARUN</name>
<dbReference type="AlphaFoldDB" id="A0A915AT60"/>
<dbReference type="WBParaSite" id="PgR015_g025_t02">
    <property type="protein sequence ID" value="PgR015_g025_t02"/>
    <property type="gene ID" value="PgR015_g025"/>
</dbReference>
<reference evidence="3 4" key="1">
    <citation type="submission" date="2022-11" db="UniProtKB">
        <authorList>
            <consortium name="WormBaseParasite"/>
        </authorList>
    </citation>
    <scope>IDENTIFICATION</scope>
</reference>
<evidence type="ECO:0000313" key="2">
    <source>
        <dbReference type="Proteomes" id="UP000887569"/>
    </source>
</evidence>
<evidence type="ECO:0000313" key="4">
    <source>
        <dbReference type="WBParaSite" id="PgR015_g025_t03"/>
    </source>
</evidence>
<dbReference type="WBParaSite" id="PgR015_g025_t03">
    <property type="protein sequence ID" value="PgR015_g025_t03"/>
    <property type="gene ID" value="PgR015_g025"/>
</dbReference>
<protein>
    <submittedName>
        <fullName evidence="3 4">Uncharacterized protein</fullName>
    </submittedName>
</protein>
<sequence>MFIRNVYIYIYIYICMSDCLKWHIYIKTFLLSEMIKMFLVRIEGFRLGKLFIMEVWTSIYVLLNKNAVIHLLKKGGSFKVTEVSPTVTASLVA</sequence>
<accession>A0A915AT60</accession>
<keyword evidence="1" id="KW-0472">Membrane</keyword>
<keyword evidence="1" id="KW-1133">Transmembrane helix</keyword>
<keyword evidence="1" id="KW-0812">Transmembrane</keyword>
<proteinExistence type="predicted"/>
<dbReference type="WBParaSite" id="PgR015_g025_t04">
    <property type="protein sequence ID" value="PgR015_g025_t04"/>
    <property type="gene ID" value="PgR015_g025"/>
</dbReference>
<feature type="transmembrane region" description="Helical" evidence="1">
    <location>
        <begin position="6"/>
        <end position="26"/>
    </location>
</feature>
<organism evidence="2 4">
    <name type="scientific">Parascaris univalens</name>
    <name type="common">Nematode worm</name>
    <dbReference type="NCBI Taxonomy" id="6257"/>
    <lineage>
        <taxon>Eukaryota</taxon>
        <taxon>Metazoa</taxon>
        <taxon>Ecdysozoa</taxon>
        <taxon>Nematoda</taxon>
        <taxon>Chromadorea</taxon>
        <taxon>Rhabditida</taxon>
        <taxon>Spirurina</taxon>
        <taxon>Ascaridomorpha</taxon>
        <taxon>Ascaridoidea</taxon>
        <taxon>Ascarididae</taxon>
        <taxon>Parascaris</taxon>
    </lineage>
</organism>
<evidence type="ECO:0000313" key="3">
    <source>
        <dbReference type="WBParaSite" id="PgR015_g025_t02"/>
    </source>
</evidence>
<keyword evidence="2" id="KW-1185">Reference proteome</keyword>
<dbReference type="Proteomes" id="UP000887569">
    <property type="component" value="Unplaced"/>
</dbReference>
<evidence type="ECO:0000256" key="1">
    <source>
        <dbReference type="SAM" id="Phobius"/>
    </source>
</evidence>